<protein>
    <submittedName>
        <fullName evidence="9">MFS general substrate transporter</fullName>
    </submittedName>
</protein>
<feature type="transmembrane region" description="Helical" evidence="7">
    <location>
        <begin position="228"/>
        <end position="248"/>
    </location>
</feature>
<dbReference type="SUPFAM" id="SSF103473">
    <property type="entry name" value="MFS general substrate transporter"/>
    <property type="match status" value="1"/>
</dbReference>
<organism evidence="9 10">
    <name type="scientific">Pleurostoma richardsiae</name>
    <dbReference type="NCBI Taxonomy" id="41990"/>
    <lineage>
        <taxon>Eukaryota</taxon>
        <taxon>Fungi</taxon>
        <taxon>Dikarya</taxon>
        <taxon>Ascomycota</taxon>
        <taxon>Pezizomycotina</taxon>
        <taxon>Sordariomycetes</taxon>
        <taxon>Sordariomycetidae</taxon>
        <taxon>Calosphaeriales</taxon>
        <taxon>Pleurostomataceae</taxon>
        <taxon>Pleurostoma</taxon>
    </lineage>
</organism>
<feature type="transmembrane region" description="Helical" evidence="7">
    <location>
        <begin position="161"/>
        <end position="181"/>
    </location>
</feature>
<feature type="transmembrane region" description="Helical" evidence="7">
    <location>
        <begin position="333"/>
        <end position="353"/>
    </location>
</feature>
<dbReference type="InterPro" id="IPR020846">
    <property type="entry name" value="MFS_dom"/>
</dbReference>
<proteinExistence type="inferred from homology"/>
<dbReference type="PROSITE" id="PS50850">
    <property type="entry name" value="MFS"/>
    <property type="match status" value="1"/>
</dbReference>
<dbReference type="GO" id="GO:0016020">
    <property type="term" value="C:membrane"/>
    <property type="evidence" value="ECO:0007669"/>
    <property type="project" value="UniProtKB-SubCell"/>
</dbReference>
<dbReference type="CDD" id="cd17327">
    <property type="entry name" value="MFS_FEN2_like"/>
    <property type="match status" value="1"/>
</dbReference>
<feature type="transmembrane region" description="Helical" evidence="7">
    <location>
        <begin position="193"/>
        <end position="213"/>
    </location>
</feature>
<evidence type="ECO:0000256" key="3">
    <source>
        <dbReference type="ARBA" id="ARBA00022692"/>
    </source>
</evidence>
<evidence type="ECO:0000259" key="8">
    <source>
        <dbReference type="PROSITE" id="PS50850"/>
    </source>
</evidence>
<comment type="similarity">
    <text evidence="6">Belongs to the major facilitator superfamily. Allantoate permease family.</text>
</comment>
<feature type="transmembrane region" description="Helical" evidence="7">
    <location>
        <begin position="450"/>
        <end position="473"/>
    </location>
</feature>
<evidence type="ECO:0000256" key="7">
    <source>
        <dbReference type="SAM" id="Phobius"/>
    </source>
</evidence>
<gene>
    <name evidence="9" type="ORF">NKR23_g6637</name>
</gene>
<keyword evidence="10" id="KW-1185">Reference proteome</keyword>
<feature type="domain" description="Major facilitator superfamily (MFS) profile" evidence="8">
    <location>
        <begin position="65"/>
        <end position="479"/>
    </location>
</feature>
<feature type="transmembrane region" description="Helical" evidence="7">
    <location>
        <begin position="137"/>
        <end position="155"/>
    </location>
</feature>
<feature type="transmembrane region" description="Helical" evidence="7">
    <location>
        <begin position="98"/>
        <end position="116"/>
    </location>
</feature>
<evidence type="ECO:0000256" key="6">
    <source>
        <dbReference type="ARBA" id="ARBA00037968"/>
    </source>
</evidence>
<evidence type="ECO:0000256" key="1">
    <source>
        <dbReference type="ARBA" id="ARBA00004141"/>
    </source>
</evidence>
<dbReference type="Proteomes" id="UP001174694">
    <property type="component" value="Unassembled WGS sequence"/>
</dbReference>
<feature type="transmembrane region" description="Helical" evidence="7">
    <location>
        <begin position="61"/>
        <end position="78"/>
    </location>
</feature>
<accession>A0AA38RD71</accession>
<evidence type="ECO:0000256" key="5">
    <source>
        <dbReference type="ARBA" id="ARBA00023136"/>
    </source>
</evidence>
<comment type="subcellular location">
    <subcellularLocation>
        <location evidence="1">Membrane</location>
        <topology evidence="1">Multi-pass membrane protein</topology>
    </subcellularLocation>
</comment>
<evidence type="ECO:0000313" key="9">
    <source>
        <dbReference type="EMBL" id="KAJ9143387.1"/>
    </source>
</evidence>
<evidence type="ECO:0000313" key="10">
    <source>
        <dbReference type="Proteomes" id="UP001174694"/>
    </source>
</evidence>
<dbReference type="InterPro" id="IPR036259">
    <property type="entry name" value="MFS_trans_sf"/>
</dbReference>
<dbReference type="InterPro" id="IPR011701">
    <property type="entry name" value="MFS"/>
</dbReference>
<feature type="transmembrane region" description="Helical" evidence="7">
    <location>
        <begin position="360"/>
        <end position="380"/>
    </location>
</feature>
<keyword evidence="5 7" id="KW-0472">Membrane</keyword>
<dbReference type="Gene3D" id="1.20.1250.20">
    <property type="entry name" value="MFS general substrate transporter like domains"/>
    <property type="match status" value="2"/>
</dbReference>
<dbReference type="EMBL" id="JANBVO010000019">
    <property type="protein sequence ID" value="KAJ9143387.1"/>
    <property type="molecule type" value="Genomic_DNA"/>
</dbReference>
<keyword evidence="2" id="KW-0813">Transport</keyword>
<dbReference type="FunFam" id="1.20.1250.20:FF:000064">
    <property type="entry name" value="MFS allantoate transporter"/>
    <property type="match status" value="1"/>
</dbReference>
<comment type="caution">
    <text evidence="9">The sequence shown here is derived from an EMBL/GenBank/DDBJ whole genome shotgun (WGS) entry which is preliminary data.</text>
</comment>
<feature type="transmembrane region" description="Helical" evidence="7">
    <location>
        <begin position="392"/>
        <end position="409"/>
    </location>
</feature>
<dbReference type="Pfam" id="PF07690">
    <property type="entry name" value="MFS_1"/>
    <property type="match status" value="1"/>
</dbReference>
<dbReference type="AlphaFoldDB" id="A0AA38RD71"/>
<sequence length="515" mass="57371">MAEITSDKRPEAEETNASIIRGEVKQLSTSEAVDEALRDIVDLGGDVEVSEEESRRVLRKIDWALVPLMCILYIMQYLDKAALSWSAIMGIRIDNHMSIHQYAWLNTIFYLGYLVWLYPTSILLQRFPIAKYTSANVILWGIVLACHAATTNFAGLMAVRFFLGVLESTVTPSFVLITSKWYRTSESAFRISLWYGCNGMAQMIGSAMAYGIYQGENSHGYSIAPWKLLFLVLGCFTILIGVVFILIFPDSPREARFLKDHDKVLAIERLRFNQQGLGTRVFKRSQVMEACTDVRTYLYFLFALCATLPTAITSSFFSILIQDLGYSTSQSLLYGMPPGAVQLVLMPTFCWAADRFRQKCAIGIAGYVIPLVGAILMVALPKSKVTGQLVGNWLTACAPIGFAVVLSMVAGNTAGYTKKGVVNSVTMIGYCVGGMVGPQCMQASAAPRYVPGKIVLCVFYGIAALLIFIIRCINVAENRRRDRGRQELGDAYSRVENQEFLDLTDKENPDFRYIY</sequence>
<dbReference type="PANTHER" id="PTHR43791:SF1">
    <property type="entry name" value="ALLANTOATE PERMEASE"/>
    <property type="match status" value="1"/>
</dbReference>
<keyword evidence="3 7" id="KW-0812">Transmembrane</keyword>
<evidence type="ECO:0000256" key="2">
    <source>
        <dbReference type="ARBA" id="ARBA00022448"/>
    </source>
</evidence>
<evidence type="ECO:0000256" key="4">
    <source>
        <dbReference type="ARBA" id="ARBA00022989"/>
    </source>
</evidence>
<name>A0AA38RD71_9PEZI</name>
<dbReference type="GO" id="GO:0022857">
    <property type="term" value="F:transmembrane transporter activity"/>
    <property type="evidence" value="ECO:0007669"/>
    <property type="project" value="InterPro"/>
</dbReference>
<feature type="transmembrane region" description="Helical" evidence="7">
    <location>
        <begin position="297"/>
        <end position="321"/>
    </location>
</feature>
<feature type="transmembrane region" description="Helical" evidence="7">
    <location>
        <begin position="421"/>
        <end position="438"/>
    </location>
</feature>
<reference evidence="9" key="1">
    <citation type="submission" date="2022-07" db="EMBL/GenBank/DDBJ databases">
        <title>Fungi with potential for degradation of polypropylene.</title>
        <authorList>
            <person name="Gostincar C."/>
        </authorList>
    </citation>
    <scope>NUCLEOTIDE SEQUENCE</scope>
    <source>
        <strain evidence="9">EXF-13308</strain>
    </source>
</reference>
<dbReference type="PANTHER" id="PTHR43791">
    <property type="entry name" value="PERMEASE-RELATED"/>
    <property type="match status" value="1"/>
</dbReference>
<keyword evidence="4 7" id="KW-1133">Transmembrane helix</keyword>